<protein>
    <recommendedName>
        <fullName evidence="1">Tyrosine specific protein phosphatases domain-containing protein</fullName>
    </recommendedName>
</protein>
<dbReference type="GO" id="GO:0004721">
    <property type="term" value="F:phosphoprotein phosphatase activity"/>
    <property type="evidence" value="ECO:0007669"/>
    <property type="project" value="InterPro"/>
</dbReference>
<dbReference type="InterPro" id="IPR029021">
    <property type="entry name" value="Prot-tyrosine_phosphatase-like"/>
</dbReference>
<dbReference type="AlphaFoldDB" id="A0A9P4TKT1"/>
<organism evidence="2 3">
    <name type="scientific">Curvularia kusanoi</name>
    <name type="common">Cochliobolus kusanoi</name>
    <dbReference type="NCBI Taxonomy" id="90978"/>
    <lineage>
        <taxon>Eukaryota</taxon>
        <taxon>Fungi</taxon>
        <taxon>Dikarya</taxon>
        <taxon>Ascomycota</taxon>
        <taxon>Pezizomycotina</taxon>
        <taxon>Dothideomycetes</taxon>
        <taxon>Pleosporomycetidae</taxon>
        <taxon>Pleosporales</taxon>
        <taxon>Pleosporineae</taxon>
        <taxon>Pleosporaceae</taxon>
        <taxon>Curvularia</taxon>
    </lineage>
</organism>
<dbReference type="InterPro" id="IPR000387">
    <property type="entry name" value="Tyr_Pase_dom"/>
</dbReference>
<comment type="caution">
    <text evidence="2">The sequence shown here is derived from an EMBL/GenBank/DDBJ whole genome shotgun (WGS) entry which is preliminary data.</text>
</comment>
<accession>A0A9P4TKT1</accession>
<reference evidence="2" key="1">
    <citation type="submission" date="2019-04" db="EMBL/GenBank/DDBJ databases">
        <title>Sequencing of skin fungus with MAO and IRED activity.</title>
        <authorList>
            <person name="Marsaioli A.J."/>
            <person name="Bonatto J.M.C."/>
            <person name="Reis Junior O."/>
        </authorList>
    </citation>
    <scope>NUCLEOTIDE SEQUENCE</scope>
    <source>
        <strain evidence="2">30M1</strain>
    </source>
</reference>
<dbReference type="Gene3D" id="3.90.190.10">
    <property type="entry name" value="Protein tyrosine phosphatase superfamily"/>
    <property type="match status" value="1"/>
</dbReference>
<feature type="domain" description="Tyrosine specific protein phosphatases" evidence="1">
    <location>
        <begin position="139"/>
        <end position="227"/>
    </location>
</feature>
<dbReference type="PROSITE" id="PS00383">
    <property type="entry name" value="TYR_PHOSPHATASE_1"/>
    <property type="match status" value="1"/>
</dbReference>
<keyword evidence="3" id="KW-1185">Reference proteome</keyword>
<gene>
    <name evidence="2" type="ORF">E8E13_004695</name>
</gene>
<dbReference type="Proteomes" id="UP000801428">
    <property type="component" value="Unassembled WGS sequence"/>
</dbReference>
<evidence type="ECO:0000259" key="1">
    <source>
        <dbReference type="PROSITE" id="PS50056"/>
    </source>
</evidence>
<proteinExistence type="predicted"/>
<evidence type="ECO:0000313" key="2">
    <source>
        <dbReference type="EMBL" id="KAF3007468.1"/>
    </source>
</evidence>
<dbReference type="EMBL" id="SWKU01000004">
    <property type="protein sequence ID" value="KAF3007468.1"/>
    <property type="molecule type" value="Genomic_DNA"/>
</dbReference>
<dbReference type="PANTHER" id="PTHR31126">
    <property type="entry name" value="TYROSINE-PROTEIN PHOSPHATASE"/>
    <property type="match status" value="1"/>
</dbReference>
<dbReference type="PROSITE" id="PS50056">
    <property type="entry name" value="TYR_PHOSPHATASE_2"/>
    <property type="match status" value="1"/>
</dbReference>
<name>A0A9P4TKT1_CURKU</name>
<sequence length="334" mass="36862">MAAQENPDLPSPPFFSVSNINNLRDAAISLSTPDGPIRHGILFRSAEVSKLDRSGWDAIHELGVAHVFDLRSKPEVVKGWAGIVAKADVNGGEDVRPGWLQDMDSAGVDRTWVPVFQETDYSPEKLAERYQKYMHTSVEGFVSAYRDILQNGGEAYHTIFKYLVGLPPASDGGDKKLGALIHCTAGKDRTGVFFGILFDYLGVPREDIAREYNLTEPGLASVREPIVARLLSSPGFQKYTVSLASGKQLSKEELTQLVEVRDVADAQPVEFPPEVAEAGRQAALRMIGARKESMMGTLEMVDREFGGSEKYLKEFCRLTDEDLKKLKSVLVVKQ</sequence>
<dbReference type="OrthoDB" id="449382at2759"/>
<dbReference type="PANTHER" id="PTHR31126:SF1">
    <property type="entry name" value="TYROSINE SPECIFIC PROTEIN PHOSPHATASES DOMAIN-CONTAINING PROTEIN"/>
    <property type="match status" value="1"/>
</dbReference>
<dbReference type="SUPFAM" id="SSF52799">
    <property type="entry name" value="(Phosphotyrosine protein) phosphatases II"/>
    <property type="match status" value="2"/>
</dbReference>
<dbReference type="Pfam" id="PF13350">
    <property type="entry name" value="Y_phosphatase3"/>
    <property type="match status" value="1"/>
</dbReference>
<dbReference type="InterPro" id="IPR016130">
    <property type="entry name" value="Tyr_Pase_AS"/>
</dbReference>
<evidence type="ECO:0000313" key="3">
    <source>
        <dbReference type="Proteomes" id="UP000801428"/>
    </source>
</evidence>
<dbReference type="InterPro" id="IPR026893">
    <property type="entry name" value="Tyr/Ser_Pase_IphP-type"/>
</dbReference>